<evidence type="ECO:0000259" key="7">
    <source>
        <dbReference type="Pfam" id="PF04542"/>
    </source>
</evidence>
<gene>
    <name evidence="9" type="ORF">A2122_02600</name>
</gene>
<proteinExistence type="inferred from homology"/>
<dbReference type="PANTHER" id="PTHR43133:SF8">
    <property type="entry name" value="RNA POLYMERASE SIGMA FACTOR HI_1459-RELATED"/>
    <property type="match status" value="1"/>
</dbReference>
<accession>A0A1G2C596</accession>
<dbReference type="InterPro" id="IPR013325">
    <property type="entry name" value="RNA_pol_sigma_r2"/>
</dbReference>
<evidence type="ECO:0000313" key="10">
    <source>
        <dbReference type="Proteomes" id="UP000176648"/>
    </source>
</evidence>
<dbReference type="PANTHER" id="PTHR43133">
    <property type="entry name" value="RNA POLYMERASE ECF-TYPE SIGMA FACTO"/>
    <property type="match status" value="1"/>
</dbReference>
<dbReference type="InterPro" id="IPR014284">
    <property type="entry name" value="RNA_pol_sigma-70_dom"/>
</dbReference>
<sequence length="168" mass="19637">MSVDGDKQKSFLATYESCADALYRHCFFRVFSKSLAEELVQETFLRAWQYVNEVRDVEYMRAFLYRIANNLIIDNYRKKKEESLDVLLAESNAFEPAMDGRREIERNVLLGEVKNTLQLLSEEERQIVTMRYIDDMDPRDIAKILEISANNVSVKLNRAVKKLGTHFA</sequence>
<evidence type="ECO:0000259" key="8">
    <source>
        <dbReference type="Pfam" id="PF08281"/>
    </source>
</evidence>
<dbReference type="Gene3D" id="1.10.1740.10">
    <property type="match status" value="1"/>
</dbReference>
<dbReference type="Pfam" id="PF04542">
    <property type="entry name" value="Sigma70_r2"/>
    <property type="match status" value="1"/>
</dbReference>
<dbReference type="CDD" id="cd06171">
    <property type="entry name" value="Sigma70_r4"/>
    <property type="match status" value="1"/>
</dbReference>
<reference evidence="9 10" key="1">
    <citation type="journal article" date="2016" name="Nat. Commun.">
        <title>Thousands of microbial genomes shed light on interconnected biogeochemical processes in an aquifer system.</title>
        <authorList>
            <person name="Anantharaman K."/>
            <person name="Brown C.T."/>
            <person name="Hug L.A."/>
            <person name="Sharon I."/>
            <person name="Castelle C.J."/>
            <person name="Probst A.J."/>
            <person name="Thomas B.C."/>
            <person name="Singh A."/>
            <person name="Wilkins M.J."/>
            <person name="Karaoz U."/>
            <person name="Brodie E.L."/>
            <person name="Williams K.H."/>
            <person name="Hubbard S.S."/>
            <person name="Banfield J.F."/>
        </authorList>
    </citation>
    <scope>NUCLEOTIDE SEQUENCE [LARGE SCALE GENOMIC DNA]</scope>
</reference>
<keyword evidence="2 6" id="KW-0805">Transcription regulation</keyword>
<comment type="caution">
    <text evidence="9">The sequence shown here is derived from an EMBL/GenBank/DDBJ whole genome shotgun (WGS) entry which is preliminary data.</text>
</comment>
<name>A0A1G2C596_9BACT</name>
<evidence type="ECO:0000256" key="1">
    <source>
        <dbReference type="ARBA" id="ARBA00010641"/>
    </source>
</evidence>
<feature type="domain" description="RNA polymerase sigma factor 70 region 4 type 2" evidence="8">
    <location>
        <begin position="112"/>
        <end position="163"/>
    </location>
</feature>
<keyword evidence="5 6" id="KW-0804">Transcription</keyword>
<dbReference type="InterPro" id="IPR039425">
    <property type="entry name" value="RNA_pol_sigma-70-like"/>
</dbReference>
<dbReference type="GO" id="GO:0016987">
    <property type="term" value="F:sigma factor activity"/>
    <property type="evidence" value="ECO:0007669"/>
    <property type="project" value="UniProtKB-KW"/>
</dbReference>
<feature type="domain" description="RNA polymerase sigma-70 region 2" evidence="7">
    <location>
        <begin position="15"/>
        <end position="80"/>
    </location>
</feature>
<dbReference type="STRING" id="1798644.A2122_02600"/>
<dbReference type="NCBIfam" id="TIGR02937">
    <property type="entry name" value="sigma70-ECF"/>
    <property type="match status" value="1"/>
</dbReference>
<evidence type="ECO:0000313" key="9">
    <source>
        <dbReference type="EMBL" id="OGY96584.1"/>
    </source>
</evidence>
<evidence type="ECO:0000256" key="5">
    <source>
        <dbReference type="ARBA" id="ARBA00023163"/>
    </source>
</evidence>
<dbReference type="Proteomes" id="UP000176648">
    <property type="component" value="Unassembled WGS sequence"/>
</dbReference>
<dbReference type="InterPro" id="IPR007627">
    <property type="entry name" value="RNA_pol_sigma70_r2"/>
</dbReference>
<dbReference type="GO" id="GO:0003677">
    <property type="term" value="F:DNA binding"/>
    <property type="evidence" value="ECO:0007669"/>
    <property type="project" value="UniProtKB-KW"/>
</dbReference>
<evidence type="ECO:0000256" key="4">
    <source>
        <dbReference type="ARBA" id="ARBA00023125"/>
    </source>
</evidence>
<dbReference type="EMBL" id="MHKU01000027">
    <property type="protein sequence ID" value="OGY96584.1"/>
    <property type="molecule type" value="Genomic_DNA"/>
</dbReference>
<dbReference type="SUPFAM" id="SSF88659">
    <property type="entry name" value="Sigma3 and sigma4 domains of RNA polymerase sigma factors"/>
    <property type="match status" value="1"/>
</dbReference>
<comment type="similarity">
    <text evidence="1 6">Belongs to the sigma-70 factor family. ECF subfamily.</text>
</comment>
<keyword evidence="4 6" id="KW-0238">DNA-binding</keyword>
<dbReference type="InterPro" id="IPR013324">
    <property type="entry name" value="RNA_pol_sigma_r3/r4-like"/>
</dbReference>
<dbReference type="Gene3D" id="1.10.10.10">
    <property type="entry name" value="Winged helix-like DNA-binding domain superfamily/Winged helix DNA-binding domain"/>
    <property type="match status" value="1"/>
</dbReference>
<protein>
    <recommendedName>
        <fullName evidence="6">RNA polymerase sigma factor</fullName>
    </recommendedName>
</protein>
<dbReference type="AlphaFoldDB" id="A0A1G2C596"/>
<evidence type="ECO:0000256" key="6">
    <source>
        <dbReference type="RuleBase" id="RU000716"/>
    </source>
</evidence>
<dbReference type="GO" id="GO:0006352">
    <property type="term" value="P:DNA-templated transcription initiation"/>
    <property type="evidence" value="ECO:0007669"/>
    <property type="project" value="InterPro"/>
</dbReference>
<keyword evidence="3 6" id="KW-0731">Sigma factor</keyword>
<dbReference type="InterPro" id="IPR013249">
    <property type="entry name" value="RNA_pol_sigma70_r4_t2"/>
</dbReference>
<evidence type="ECO:0000256" key="3">
    <source>
        <dbReference type="ARBA" id="ARBA00023082"/>
    </source>
</evidence>
<dbReference type="InterPro" id="IPR036388">
    <property type="entry name" value="WH-like_DNA-bd_sf"/>
</dbReference>
<dbReference type="SUPFAM" id="SSF88946">
    <property type="entry name" value="Sigma2 domain of RNA polymerase sigma factors"/>
    <property type="match status" value="1"/>
</dbReference>
<dbReference type="PROSITE" id="PS01063">
    <property type="entry name" value="SIGMA70_ECF"/>
    <property type="match status" value="1"/>
</dbReference>
<dbReference type="Pfam" id="PF08281">
    <property type="entry name" value="Sigma70_r4_2"/>
    <property type="match status" value="1"/>
</dbReference>
<organism evidence="9 10">
    <name type="scientific">Candidatus Liptonbacteria bacterium GWB1_49_6</name>
    <dbReference type="NCBI Taxonomy" id="1798644"/>
    <lineage>
        <taxon>Bacteria</taxon>
        <taxon>Candidatus Liptoniibacteriota</taxon>
    </lineage>
</organism>
<evidence type="ECO:0000256" key="2">
    <source>
        <dbReference type="ARBA" id="ARBA00023015"/>
    </source>
</evidence>
<dbReference type="InterPro" id="IPR000838">
    <property type="entry name" value="RNA_pol_sigma70_ECF_CS"/>
</dbReference>